<gene>
    <name evidence="4" type="ORF">GCM10010361_06970</name>
</gene>
<dbReference type="PROSITE" id="PS50075">
    <property type="entry name" value="CARRIER"/>
    <property type="match status" value="1"/>
</dbReference>
<dbReference type="Proteomes" id="UP001500909">
    <property type="component" value="Unassembled WGS sequence"/>
</dbReference>
<evidence type="ECO:0000313" key="5">
    <source>
        <dbReference type="Proteomes" id="UP001500909"/>
    </source>
</evidence>
<dbReference type="Pfam" id="PF00550">
    <property type="entry name" value="PP-binding"/>
    <property type="match status" value="1"/>
</dbReference>
<dbReference type="EMBL" id="BAAABY010000007">
    <property type="protein sequence ID" value="GAA0445788.1"/>
    <property type="molecule type" value="Genomic_DNA"/>
</dbReference>
<dbReference type="InterPro" id="IPR009081">
    <property type="entry name" value="PP-bd_ACP"/>
</dbReference>
<sequence length="102" mass="11648">MADSDDIHLLPRSERREALAEILSREFKACLLMTEEEEFPPEENFFDLGLTSLRVMELKQRLESLLSCEISSNVLFNSPNLARLTDHLATDVLPGLFDEPAR</sequence>
<dbReference type="InterPro" id="IPR020806">
    <property type="entry name" value="PKS_PP-bd"/>
</dbReference>
<protein>
    <recommendedName>
        <fullName evidence="3">Carrier domain-containing protein</fullName>
    </recommendedName>
</protein>
<dbReference type="InterPro" id="IPR036736">
    <property type="entry name" value="ACP-like_sf"/>
</dbReference>
<keyword evidence="2" id="KW-0597">Phosphoprotein</keyword>
<dbReference type="Gene3D" id="1.10.1200.10">
    <property type="entry name" value="ACP-like"/>
    <property type="match status" value="1"/>
</dbReference>
<reference evidence="5" key="1">
    <citation type="journal article" date="2019" name="Int. J. Syst. Evol. Microbiol.">
        <title>The Global Catalogue of Microorganisms (GCM) 10K type strain sequencing project: providing services to taxonomists for standard genome sequencing and annotation.</title>
        <authorList>
            <consortium name="The Broad Institute Genomics Platform"/>
            <consortium name="The Broad Institute Genome Sequencing Center for Infectious Disease"/>
            <person name="Wu L."/>
            <person name="Ma J."/>
        </authorList>
    </citation>
    <scope>NUCLEOTIDE SEQUENCE [LARGE SCALE GENOMIC DNA]</scope>
    <source>
        <strain evidence="5">JCM 4805</strain>
    </source>
</reference>
<evidence type="ECO:0000313" key="4">
    <source>
        <dbReference type="EMBL" id="GAA0445788.1"/>
    </source>
</evidence>
<evidence type="ECO:0000259" key="3">
    <source>
        <dbReference type="PROSITE" id="PS50075"/>
    </source>
</evidence>
<keyword evidence="1" id="KW-0596">Phosphopantetheine</keyword>
<evidence type="ECO:0000256" key="1">
    <source>
        <dbReference type="ARBA" id="ARBA00022450"/>
    </source>
</evidence>
<evidence type="ECO:0000256" key="2">
    <source>
        <dbReference type="ARBA" id="ARBA00022553"/>
    </source>
</evidence>
<keyword evidence="5" id="KW-1185">Reference proteome</keyword>
<name>A0ABP3JC62_9ACTN</name>
<comment type="caution">
    <text evidence="4">The sequence shown here is derived from an EMBL/GenBank/DDBJ whole genome shotgun (WGS) entry which is preliminary data.</text>
</comment>
<dbReference type="SUPFAM" id="SSF47336">
    <property type="entry name" value="ACP-like"/>
    <property type="match status" value="1"/>
</dbReference>
<dbReference type="RefSeq" id="WP_346092874.1">
    <property type="nucleotide sequence ID" value="NZ_BAAABY010000007.1"/>
</dbReference>
<organism evidence="4 5">
    <name type="scientific">Streptomyces olivaceiscleroticus</name>
    <dbReference type="NCBI Taxonomy" id="68245"/>
    <lineage>
        <taxon>Bacteria</taxon>
        <taxon>Bacillati</taxon>
        <taxon>Actinomycetota</taxon>
        <taxon>Actinomycetes</taxon>
        <taxon>Kitasatosporales</taxon>
        <taxon>Streptomycetaceae</taxon>
        <taxon>Streptomyces</taxon>
    </lineage>
</organism>
<dbReference type="SMART" id="SM00823">
    <property type="entry name" value="PKS_PP"/>
    <property type="match status" value="1"/>
</dbReference>
<proteinExistence type="predicted"/>
<accession>A0ABP3JC62</accession>
<feature type="domain" description="Carrier" evidence="3">
    <location>
        <begin position="17"/>
        <end position="92"/>
    </location>
</feature>